<gene>
    <name evidence="2" type="ORF">P857_587</name>
</gene>
<dbReference type="EMBL" id="AXCJ01000008">
    <property type="protein sequence ID" value="ETO91101.1"/>
    <property type="molecule type" value="Genomic_DNA"/>
</dbReference>
<dbReference type="AlphaFoldDB" id="W2UYA1"/>
<dbReference type="Proteomes" id="UP000018951">
    <property type="component" value="Unassembled WGS sequence"/>
</dbReference>
<name>W2UYA1_9RICK</name>
<evidence type="ECO:0000313" key="3">
    <source>
        <dbReference type="Proteomes" id="UP000018951"/>
    </source>
</evidence>
<sequence>MICLLDIRKRMFFFLMVLLFPMVAGAFFFESAYMVGMQNSYDFSLSPQINNSLPSTDVELTADSFFINWSSFHVGAGINHKNGLYAGISVDFQGYVYLMDTLRIDLHGAKTSGMLPQLDIIGIYDVQEIQNDVAIAGEVIVPVGSLSINNGKLVDTDLPDSSGVSALLFLESISNRLVAMSVGYHHLSGTLQPFAEFSLGLDNTKMKFTNISEIQEWSLSYKYKVGVAYKASSGILPYISYALKISTLYDYNSVVTPLQYDVYPVDTNLVSSSSDVLEENVFASSYVNRNDFALTMSGIDEQFYSAQLEDNGEVVLANGTNIDSNLVLSSGATPPTITQRDLGSLLIQANEANGSLSLASGNLSMDMHYKYPGYANYYTKPVTSNNNDVERYQIQHVKSIQHLFEVGIRIFF</sequence>
<evidence type="ECO:0000313" key="2">
    <source>
        <dbReference type="EMBL" id="ETO91101.1"/>
    </source>
</evidence>
<proteinExistence type="predicted"/>
<keyword evidence="1" id="KW-0812">Transmembrane</keyword>
<keyword evidence="3" id="KW-1185">Reference proteome</keyword>
<protein>
    <submittedName>
        <fullName evidence="2">Uncharacterized protein</fullName>
    </submittedName>
</protein>
<feature type="transmembrane region" description="Helical" evidence="1">
    <location>
        <begin position="12"/>
        <end position="35"/>
    </location>
</feature>
<comment type="caution">
    <text evidence="2">The sequence shown here is derived from an EMBL/GenBank/DDBJ whole genome shotgun (WGS) entry which is preliminary data.</text>
</comment>
<accession>W2UYA1</accession>
<evidence type="ECO:0000256" key="1">
    <source>
        <dbReference type="SAM" id="Phobius"/>
    </source>
</evidence>
<keyword evidence="1" id="KW-1133">Transmembrane helix</keyword>
<organism evidence="2 3">
    <name type="scientific">Candidatus Xenolissoclinum pacificiensis L6</name>
    <dbReference type="NCBI Taxonomy" id="1401685"/>
    <lineage>
        <taxon>Bacteria</taxon>
        <taxon>Pseudomonadati</taxon>
        <taxon>Pseudomonadota</taxon>
        <taxon>Alphaproteobacteria</taxon>
        <taxon>Rickettsiales</taxon>
        <taxon>Anaplasmataceae</taxon>
        <taxon>Candidatus Xenolissoclinum</taxon>
    </lineage>
</organism>
<dbReference type="PATRIC" id="fig|1401685.3.peg.724"/>
<keyword evidence="1" id="KW-0472">Membrane</keyword>
<reference evidence="2 3" key="1">
    <citation type="journal article" date="2013" name="PLoS ONE">
        <title>Bacterial endosymbiosis in a chordate host: long-term co-evolution and conservation of secondary metabolism.</title>
        <authorList>
            <person name="Kwan J.C."/>
            <person name="Schmidt E.W."/>
        </authorList>
    </citation>
    <scope>NUCLEOTIDE SEQUENCE [LARGE SCALE GENOMIC DNA]</scope>
    <source>
        <strain evidence="3">L6</strain>
    </source>
</reference>
<dbReference type="STRING" id="1401685.P857_587"/>